<evidence type="ECO:0000259" key="1">
    <source>
        <dbReference type="PROSITE" id="PS51752"/>
    </source>
</evidence>
<dbReference type="InterPro" id="IPR001229">
    <property type="entry name" value="Jacalin-like_lectin_dom"/>
</dbReference>
<dbReference type="InterPro" id="IPR021917">
    <property type="entry name" value="Unchr_Zn-peptidase-like"/>
</dbReference>
<dbReference type="PANTHER" id="PTHR21054:SF2">
    <property type="entry name" value="MIP04191P"/>
    <property type="match status" value="1"/>
</dbReference>
<dbReference type="GeneID" id="54781110"/>
<dbReference type="EMBL" id="SWFT01000067">
    <property type="protein sequence ID" value="KAA8903573.1"/>
    <property type="molecule type" value="Genomic_DNA"/>
</dbReference>
<dbReference type="Proteomes" id="UP000449547">
    <property type="component" value="Unassembled WGS sequence"/>
</dbReference>
<dbReference type="VEuPathDB" id="FungiDB:DIURU_002459"/>
<dbReference type="SMART" id="SM00915">
    <property type="entry name" value="Jacalin"/>
    <property type="match status" value="1"/>
</dbReference>
<gene>
    <name evidence="2" type="ORF">DIURU_002459</name>
</gene>
<dbReference type="InterPro" id="IPR036404">
    <property type="entry name" value="Jacalin-like_lectin_dom_sf"/>
</dbReference>
<dbReference type="Pfam" id="PF01419">
    <property type="entry name" value="Jacalin"/>
    <property type="match status" value="1"/>
</dbReference>
<dbReference type="OrthoDB" id="74460at2759"/>
<dbReference type="SUPFAM" id="SSF55486">
    <property type="entry name" value="Metalloproteases ('zincins'), catalytic domain"/>
    <property type="match status" value="1"/>
</dbReference>
<evidence type="ECO:0000313" key="3">
    <source>
        <dbReference type="Proteomes" id="UP000449547"/>
    </source>
</evidence>
<dbReference type="SUPFAM" id="SSF51101">
    <property type="entry name" value="Mannose-binding lectins"/>
    <property type="match status" value="1"/>
</dbReference>
<dbReference type="Gene3D" id="2.100.10.30">
    <property type="entry name" value="Jacalin-like lectin domain"/>
    <property type="match status" value="1"/>
</dbReference>
<name>A0A642UQE0_DIURU</name>
<dbReference type="InterPro" id="IPR053002">
    <property type="entry name" value="Metalloproteinase_M10B"/>
</dbReference>
<dbReference type="GO" id="GO:0005737">
    <property type="term" value="C:cytoplasm"/>
    <property type="evidence" value="ECO:0007669"/>
    <property type="project" value="TreeGrafter"/>
</dbReference>
<sequence>MTIKFEWTNGEVSSSPCILLKGSCDSINQGVIQVVNNKNKVYPPCHYEINNQRFTAIVNLSEGDNDLEIEVYDAFINPLGFPEYRNNRVFDHGKLSLKHEVPKNVKPFFLTLMAASDSQGQYDMPRYRLNRGERPSFDMAIRKLKIMGRLFQAYTQEEMRRKGLSNRVFQFYEEEVHHQGIYGYNVDSPTPHKEIKIVVMRSPHPLSFFHNKDLAQQNNNARDGGWTWSHAIELTKKTPEIYQYREKYGTAVQVACMILDSWWDKKNKLITAHAALGGGTGDVKMAVFGSHGLHSYPNNFPQITPSFLDATHLSTDEVANDAGECGTSWECLNICSGAFLHEIGHALGCPHQVDGIMLRDYVRFNRAFMTREMECLRTNSSGKVIDRNGQWSEECHWNMQDLMRFLYHGSFSLPVDDFPKIMATTLEPDNAPNAISPMAYKTNNGADITSSPGFYTIELKTKGLARFSINFFPKCYGGQGNPHELTLDYNQLASEFKRSKPNDFMEDFEISCNSFYNDFNCGNFKAWLSKPNEIIEGDFGCGPIKGVKSEALGNNKNRMTVAFFDNESLLSVETFTHYALRGVSFHWSGSPQNFEGGPPKVPPRDYLRDKIENKIAGKLERIGINRHQSQGHVQSGKSSIGRLESNRSKFELKPNEFITRIYVRSGAWVDGIQFETNLRKSPFFGNEKGGSLHILQPPSGSKLLGMYGTVGDWLDSIGIIYSQV</sequence>
<dbReference type="AlphaFoldDB" id="A0A642UQE0"/>
<dbReference type="PANTHER" id="PTHR21054">
    <property type="entry name" value="ZINC METALLOPROTEINASE-RELATED"/>
    <property type="match status" value="1"/>
</dbReference>
<protein>
    <recommendedName>
        <fullName evidence="1">Jacalin-type lectin domain-containing protein</fullName>
    </recommendedName>
</protein>
<dbReference type="Pfam" id="PF12044">
    <property type="entry name" value="Metallopep"/>
    <property type="match status" value="1"/>
</dbReference>
<proteinExistence type="predicted"/>
<organism evidence="2 3">
    <name type="scientific">Diutina rugosa</name>
    <name type="common">Yeast</name>
    <name type="synonym">Candida rugosa</name>
    <dbReference type="NCBI Taxonomy" id="5481"/>
    <lineage>
        <taxon>Eukaryota</taxon>
        <taxon>Fungi</taxon>
        <taxon>Dikarya</taxon>
        <taxon>Ascomycota</taxon>
        <taxon>Saccharomycotina</taxon>
        <taxon>Pichiomycetes</taxon>
        <taxon>Debaryomycetaceae</taxon>
        <taxon>Diutina</taxon>
    </lineage>
</organism>
<comment type="caution">
    <text evidence="2">The sequence shown here is derived from an EMBL/GenBank/DDBJ whole genome shotgun (WGS) entry which is preliminary data.</text>
</comment>
<keyword evidence="3" id="KW-1185">Reference proteome</keyword>
<evidence type="ECO:0000313" key="2">
    <source>
        <dbReference type="EMBL" id="KAA8903573.1"/>
    </source>
</evidence>
<reference evidence="2 3" key="1">
    <citation type="submission" date="2019-07" db="EMBL/GenBank/DDBJ databases">
        <title>Genome assembly of two rare yeast pathogens: Diutina rugosa and Trichomonascus ciferrii.</title>
        <authorList>
            <person name="Mixao V."/>
            <person name="Saus E."/>
            <person name="Hansen A."/>
            <person name="Lass-Flor C."/>
            <person name="Gabaldon T."/>
        </authorList>
    </citation>
    <scope>NUCLEOTIDE SEQUENCE [LARGE SCALE GENOMIC DNA]</scope>
    <source>
        <strain evidence="2 3">CBS 613</strain>
    </source>
</reference>
<dbReference type="PROSITE" id="PS51752">
    <property type="entry name" value="JACALIN_LECTIN"/>
    <property type="match status" value="1"/>
</dbReference>
<dbReference type="OMA" id="YSIEIFC"/>
<accession>A0A642UQE0</accession>
<feature type="domain" description="Jacalin-type lectin" evidence="1">
    <location>
        <begin position="546"/>
        <end position="723"/>
    </location>
</feature>
<dbReference type="RefSeq" id="XP_034012875.1">
    <property type="nucleotide sequence ID" value="XM_034155112.1"/>
</dbReference>